<evidence type="ECO:0000313" key="1">
    <source>
        <dbReference type="EMBL" id="KAI4863549.1"/>
    </source>
</evidence>
<keyword evidence="2" id="KW-1185">Reference proteome</keyword>
<gene>
    <name evidence="1" type="ORF">F4820DRAFT_449918</name>
</gene>
<dbReference type="Proteomes" id="UP001497700">
    <property type="component" value="Unassembled WGS sequence"/>
</dbReference>
<dbReference type="EMBL" id="MU393502">
    <property type="protein sequence ID" value="KAI4863549.1"/>
    <property type="molecule type" value="Genomic_DNA"/>
</dbReference>
<sequence length="1133" mass="119264">MSTKMKPNGLSRANCQWTGHRQQSLPSSHPIRGVVVHIALEGNAAGFLGQAWNQIRTFEQHGAAVIGWTWPRKHEPPSIKLLTTNRVLCQIAERVIDTNPKEAPSIRRDQYDIPLLFFPRSGGADRARHRIPTISQHTPNTRHPPQRFLLRSRRLHSWAAVTVARAILGAYLDSAAAIVSANPGMEPDPTVLGPILGMAAVAAHRVRIEIRRIRVREQQPDEGSWREAALQAGDALDVLAESGWLRLDIQGSARAILATPACSQRACRAPHRPQCSVPLAALARLLALLQLGLVLPGCNWDEHWPGRNPGCNWDGVIPRSLAKHLQDHNKGKGQAAGGHLKIACRICHRAFTFTQDLREHETSCRLGLRCYFPGNTFPLLATEMDANGGNVVDGGRGILLLQAGNGHNDAVYDHPSLGRTTLARATFGEGMDVFRGDTRLTTSVWFAIFLIASSLADDALHVGGGGAPALPTQLWLSAGGARVAVPVTAGAAGGAARAATAAAAAAAAAAAIGAAGAVGAAAIGAAAIGAAAIGAAGAVGAAAVPTAGAAGAAAAQPNGGVNLNRDRSGGNWPSKCPRCNHQAHQPLSVSGCKENCKDHERLVRLDHERQTHQPVGWCVWHNCVILLVRRRRHRGQPQPETRNKMITPQTATSITLLSRYPSGWSIPELSGYLLRECMATLTATRVYEAIVRRAGRKLPKGGSWRGATLQARDAAASLAAVAPGPRLSSHGRVLAIHRGARRGHNSPAPTGPGAMPERLAPARRPMSVSPNIKGAFGVVLQHSSHARASVAPDSFLRSNLRQDAYLSHRTRRRSEVCSLICFCIAKATRFVASGLVYASCPRYASSQAGSPPPVGVGKRQGDGIAVDDCQRRQRGRHMSAADRFYLGLGLGYPSDPLGMGVAQINMAYRANFTPLAENQRVKRLEDLPKLEKPGGVPLQDFYELIKGVLPVLLLDWRVLPVPPLDWRVLPAQFMHWRVLAVVELAGPGGAPVALAGPAVATGTLAGLGLPGVALAGVGLPGVGPAGPANAAPALAGPAGPIVVPGTGLAGPGRRGIGPAGPAGAPATPAAPQQDEALSHSTESTKSAQASPPRRVSPTHARGVAADNSALDETVPGEDPLRPGNSEIHPRGHL</sequence>
<organism evidence="1 2">
    <name type="scientific">Hypoxylon rubiginosum</name>
    <dbReference type="NCBI Taxonomy" id="110542"/>
    <lineage>
        <taxon>Eukaryota</taxon>
        <taxon>Fungi</taxon>
        <taxon>Dikarya</taxon>
        <taxon>Ascomycota</taxon>
        <taxon>Pezizomycotina</taxon>
        <taxon>Sordariomycetes</taxon>
        <taxon>Xylariomycetidae</taxon>
        <taxon>Xylariales</taxon>
        <taxon>Hypoxylaceae</taxon>
        <taxon>Hypoxylon</taxon>
    </lineage>
</organism>
<proteinExistence type="predicted"/>
<evidence type="ECO:0000313" key="2">
    <source>
        <dbReference type="Proteomes" id="UP001497700"/>
    </source>
</evidence>
<accession>A0ACB9YX20</accession>
<protein>
    <submittedName>
        <fullName evidence="1">Uncharacterized protein</fullName>
    </submittedName>
</protein>
<comment type="caution">
    <text evidence="1">The sequence shown here is derived from an EMBL/GenBank/DDBJ whole genome shotgun (WGS) entry which is preliminary data.</text>
</comment>
<name>A0ACB9YX20_9PEZI</name>
<reference evidence="1 2" key="1">
    <citation type="journal article" date="2022" name="New Phytol.">
        <title>Ecological generalism drives hyperdiversity of secondary metabolite gene clusters in xylarialean endophytes.</title>
        <authorList>
            <person name="Franco M.E.E."/>
            <person name="Wisecaver J.H."/>
            <person name="Arnold A.E."/>
            <person name="Ju Y.M."/>
            <person name="Slot J.C."/>
            <person name="Ahrendt S."/>
            <person name="Moore L.P."/>
            <person name="Eastman K.E."/>
            <person name="Scott K."/>
            <person name="Konkel Z."/>
            <person name="Mondo S.J."/>
            <person name="Kuo A."/>
            <person name="Hayes R.D."/>
            <person name="Haridas S."/>
            <person name="Andreopoulos B."/>
            <person name="Riley R."/>
            <person name="LaButti K."/>
            <person name="Pangilinan J."/>
            <person name="Lipzen A."/>
            <person name="Amirebrahimi M."/>
            <person name="Yan J."/>
            <person name="Adam C."/>
            <person name="Keymanesh K."/>
            <person name="Ng V."/>
            <person name="Louie K."/>
            <person name="Northen T."/>
            <person name="Drula E."/>
            <person name="Henrissat B."/>
            <person name="Hsieh H.M."/>
            <person name="Youens-Clark K."/>
            <person name="Lutzoni F."/>
            <person name="Miadlikowska J."/>
            <person name="Eastwood D.C."/>
            <person name="Hamelin R.C."/>
            <person name="Grigoriev I.V."/>
            <person name="U'Ren J.M."/>
        </authorList>
    </citation>
    <scope>NUCLEOTIDE SEQUENCE [LARGE SCALE GENOMIC DNA]</scope>
    <source>
        <strain evidence="1 2">CBS 119005</strain>
    </source>
</reference>